<organism evidence="2 3">
    <name type="scientific">Puccinia graminis f. sp. tritici</name>
    <dbReference type="NCBI Taxonomy" id="56615"/>
    <lineage>
        <taxon>Eukaryota</taxon>
        <taxon>Fungi</taxon>
        <taxon>Dikarya</taxon>
        <taxon>Basidiomycota</taxon>
        <taxon>Pucciniomycotina</taxon>
        <taxon>Pucciniomycetes</taxon>
        <taxon>Pucciniales</taxon>
        <taxon>Pucciniaceae</taxon>
        <taxon>Puccinia</taxon>
    </lineage>
</organism>
<evidence type="ECO:0000313" key="4">
    <source>
        <dbReference type="Proteomes" id="UP000325313"/>
    </source>
</evidence>
<dbReference type="EMBL" id="VSWC01000157">
    <property type="protein sequence ID" value="KAA1074359.1"/>
    <property type="molecule type" value="Genomic_DNA"/>
</dbReference>
<name>A0A5B0MDQ7_PUCGR</name>
<dbReference type="Proteomes" id="UP000325313">
    <property type="component" value="Unassembled WGS sequence"/>
</dbReference>
<protein>
    <submittedName>
        <fullName evidence="2">Uncharacterized protein</fullName>
    </submittedName>
</protein>
<sequence>MSALDLKEGPHPRITNPHNQLLILASLSVLPSCDRRPDETFNLRRARHDFSRMMPASLFKSWYISSLKRSV</sequence>
<gene>
    <name evidence="2" type="ORF">PGT21_002643</name>
    <name evidence="1" type="ORF">PGTUg99_009033</name>
</gene>
<accession>A0A5B0MDQ7</accession>
<evidence type="ECO:0000313" key="3">
    <source>
        <dbReference type="Proteomes" id="UP000324748"/>
    </source>
</evidence>
<proteinExistence type="predicted"/>
<evidence type="ECO:0000313" key="1">
    <source>
        <dbReference type="EMBL" id="KAA1072509.1"/>
    </source>
</evidence>
<comment type="caution">
    <text evidence="2">The sequence shown here is derived from an EMBL/GenBank/DDBJ whole genome shotgun (WGS) entry which is preliminary data.</text>
</comment>
<dbReference type="AlphaFoldDB" id="A0A5B0MDQ7"/>
<keyword evidence="3" id="KW-1185">Reference proteome</keyword>
<dbReference type="Proteomes" id="UP000324748">
    <property type="component" value="Unassembled WGS sequence"/>
</dbReference>
<evidence type="ECO:0000313" key="2">
    <source>
        <dbReference type="EMBL" id="KAA1074359.1"/>
    </source>
</evidence>
<dbReference type="EMBL" id="VDEP01000478">
    <property type="protein sequence ID" value="KAA1072509.1"/>
    <property type="molecule type" value="Genomic_DNA"/>
</dbReference>
<reference evidence="3 4" key="1">
    <citation type="submission" date="2019-05" db="EMBL/GenBank/DDBJ databases">
        <title>Emergence of the Ug99 lineage of the wheat stem rust pathogen through somatic hybridization.</title>
        <authorList>
            <person name="Li F."/>
            <person name="Upadhyaya N.M."/>
            <person name="Sperschneider J."/>
            <person name="Matny O."/>
            <person name="Nguyen-Phuc H."/>
            <person name="Mago R."/>
            <person name="Raley C."/>
            <person name="Miller M.E."/>
            <person name="Silverstein K.A.T."/>
            <person name="Henningsen E."/>
            <person name="Hirsch C.D."/>
            <person name="Visser B."/>
            <person name="Pretorius Z.A."/>
            <person name="Steffenson B.J."/>
            <person name="Schwessinger B."/>
            <person name="Dodds P.N."/>
            <person name="Figueroa M."/>
        </authorList>
    </citation>
    <scope>NUCLEOTIDE SEQUENCE [LARGE SCALE GENOMIC DNA]</scope>
    <source>
        <strain evidence="2">21-0</strain>
        <strain evidence="1 4">Ug99</strain>
    </source>
</reference>